<sequence>MMRRDDDIMPLNLRDHGAQLYQGAAINDLAGLLAVISSLPDERAGVRLNGLGGLDSFLTPKGSIGSIAAGALGSAIRPVRAILFDKTAATNWSLAWHQDRTIAVREKIVVDGFGPWTVKGGILHVAPPFDLLKRMVTLRVHLDDVPATNAPLLIAPGSHRDGRIPVDAINDTVRQRGILRCIAKAGDIWLYATPILHASKIAAVPARRRVLQLDFAAEDLPGGLDWLGI</sequence>
<proteinExistence type="predicted"/>
<accession>A0ABP7ETQ1</accession>
<gene>
    <name evidence="1" type="ORF">GCM10022268_34270</name>
</gene>
<comment type="caution">
    <text evidence="1">The sequence shown here is derived from an EMBL/GenBank/DDBJ whole genome shotgun (WGS) entry which is preliminary data.</text>
</comment>
<evidence type="ECO:0000313" key="1">
    <source>
        <dbReference type="EMBL" id="GAA3723226.1"/>
    </source>
</evidence>
<keyword evidence="2" id="KW-1185">Reference proteome</keyword>
<evidence type="ECO:0000313" key="2">
    <source>
        <dbReference type="Proteomes" id="UP001500523"/>
    </source>
</evidence>
<dbReference type="Pfam" id="PF05721">
    <property type="entry name" value="PhyH"/>
    <property type="match status" value="1"/>
</dbReference>
<protein>
    <recommendedName>
        <fullName evidence="3">Phytanoyl-CoA dioxygenase</fullName>
    </recommendedName>
</protein>
<dbReference type="SUPFAM" id="SSF51197">
    <property type="entry name" value="Clavaminate synthase-like"/>
    <property type="match status" value="1"/>
</dbReference>
<dbReference type="Gene3D" id="2.60.120.620">
    <property type="entry name" value="q2cbj1_9rhob like domain"/>
    <property type="match status" value="1"/>
</dbReference>
<evidence type="ECO:0008006" key="3">
    <source>
        <dbReference type="Google" id="ProtNLM"/>
    </source>
</evidence>
<dbReference type="InterPro" id="IPR008775">
    <property type="entry name" value="Phytyl_CoA_dOase-like"/>
</dbReference>
<name>A0ABP7ETQ1_9SPHN</name>
<reference evidence="2" key="1">
    <citation type="journal article" date="2019" name="Int. J. Syst. Evol. Microbiol.">
        <title>The Global Catalogue of Microorganisms (GCM) 10K type strain sequencing project: providing services to taxonomists for standard genome sequencing and annotation.</title>
        <authorList>
            <consortium name="The Broad Institute Genomics Platform"/>
            <consortium name="The Broad Institute Genome Sequencing Center for Infectious Disease"/>
            <person name="Wu L."/>
            <person name="Ma J."/>
        </authorList>
    </citation>
    <scope>NUCLEOTIDE SEQUENCE [LARGE SCALE GENOMIC DNA]</scope>
    <source>
        <strain evidence="2">JCM 17498</strain>
    </source>
</reference>
<dbReference type="RefSeq" id="WP_344694610.1">
    <property type="nucleotide sequence ID" value="NZ_BAABBF010000012.1"/>
</dbReference>
<dbReference type="Proteomes" id="UP001500523">
    <property type="component" value="Unassembled WGS sequence"/>
</dbReference>
<organism evidence="1 2">
    <name type="scientific">Sphingomonas cynarae</name>
    <dbReference type="NCBI Taxonomy" id="930197"/>
    <lineage>
        <taxon>Bacteria</taxon>
        <taxon>Pseudomonadati</taxon>
        <taxon>Pseudomonadota</taxon>
        <taxon>Alphaproteobacteria</taxon>
        <taxon>Sphingomonadales</taxon>
        <taxon>Sphingomonadaceae</taxon>
        <taxon>Sphingomonas</taxon>
    </lineage>
</organism>
<dbReference type="EMBL" id="BAABBF010000012">
    <property type="protein sequence ID" value="GAA3723226.1"/>
    <property type="molecule type" value="Genomic_DNA"/>
</dbReference>